<organism evidence="3 4">
    <name type="scientific">Sordaria brevicollis</name>
    <dbReference type="NCBI Taxonomy" id="83679"/>
    <lineage>
        <taxon>Eukaryota</taxon>
        <taxon>Fungi</taxon>
        <taxon>Dikarya</taxon>
        <taxon>Ascomycota</taxon>
        <taxon>Pezizomycotina</taxon>
        <taxon>Sordariomycetes</taxon>
        <taxon>Sordariomycetidae</taxon>
        <taxon>Sordariales</taxon>
        <taxon>Sordariaceae</taxon>
        <taxon>Sordaria</taxon>
    </lineage>
</organism>
<evidence type="ECO:0000256" key="2">
    <source>
        <dbReference type="SAM" id="SignalP"/>
    </source>
</evidence>
<comment type="caution">
    <text evidence="3">The sequence shown here is derived from an EMBL/GenBank/DDBJ whole genome shotgun (WGS) entry which is preliminary data.</text>
</comment>
<dbReference type="EMBL" id="JAUTDP010000003">
    <property type="protein sequence ID" value="KAK3400589.1"/>
    <property type="molecule type" value="Genomic_DNA"/>
</dbReference>
<feature type="chain" id="PRO_5042230125" description="Secreted protein" evidence="2">
    <location>
        <begin position="24"/>
        <end position="185"/>
    </location>
</feature>
<evidence type="ECO:0000313" key="4">
    <source>
        <dbReference type="Proteomes" id="UP001281003"/>
    </source>
</evidence>
<evidence type="ECO:0000313" key="3">
    <source>
        <dbReference type="EMBL" id="KAK3400589.1"/>
    </source>
</evidence>
<keyword evidence="4" id="KW-1185">Reference proteome</keyword>
<feature type="signal peptide" evidence="2">
    <location>
        <begin position="1"/>
        <end position="23"/>
    </location>
</feature>
<reference evidence="3" key="1">
    <citation type="journal article" date="2023" name="Mol. Phylogenet. Evol.">
        <title>Genome-scale phylogeny and comparative genomics of the fungal order Sordariales.</title>
        <authorList>
            <person name="Hensen N."/>
            <person name="Bonometti L."/>
            <person name="Westerberg I."/>
            <person name="Brannstrom I.O."/>
            <person name="Guillou S."/>
            <person name="Cros-Aarteil S."/>
            <person name="Calhoun S."/>
            <person name="Haridas S."/>
            <person name="Kuo A."/>
            <person name="Mondo S."/>
            <person name="Pangilinan J."/>
            <person name="Riley R."/>
            <person name="LaButti K."/>
            <person name="Andreopoulos B."/>
            <person name="Lipzen A."/>
            <person name="Chen C."/>
            <person name="Yan M."/>
            <person name="Daum C."/>
            <person name="Ng V."/>
            <person name="Clum A."/>
            <person name="Steindorff A."/>
            <person name="Ohm R.A."/>
            <person name="Martin F."/>
            <person name="Silar P."/>
            <person name="Natvig D.O."/>
            <person name="Lalanne C."/>
            <person name="Gautier V."/>
            <person name="Ament-Velasquez S.L."/>
            <person name="Kruys A."/>
            <person name="Hutchinson M.I."/>
            <person name="Powell A.J."/>
            <person name="Barry K."/>
            <person name="Miller A.N."/>
            <person name="Grigoriev I.V."/>
            <person name="Debuchy R."/>
            <person name="Gladieux P."/>
            <person name="Hiltunen Thoren M."/>
            <person name="Johannesson H."/>
        </authorList>
    </citation>
    <scope>NUCLEOTIDE SEQUENCE</scope>
    <source>
        <strain evidence="3">FGSC 1904</strain>
    </source>
</reference>
<sequence>MGGTLPDSRLQYLLACLVTVVWALRLKSLKSDINFTSGGDDHCYRDSLKRTHAHTFTPRDGTTRAVEKPSATLSPVPPLFSPEIRTMVRLHKVEWQTHSATNKKTWGKRHGSSSAGSEEKVVVINTHFLSTPTRSVHCSPPEQVESEANKDNSLSTTFLPPPVLHVLQCLSSPCHPHRQHPCRQI</sequence>
<gene>
    <name evidence="3" type="ORF">B0T20DRAFT_149069</name>
</gene>
<keyword evidence="2" id="KW-0732">Signal</keyword>
<dbReference type="AlphaFoldDB" id="A0AAE0PIR7"/>
<reference evidence="3" key="2">
    <citation type="submission" date="2023-07" db="EMBL/GenBank/DDBJ databases">
        <authorList>
            <consortium name="Lawrence Berkeley National Laboratory"/>
            <person name="Haridas S."/>
            <person name="Hensen N."/>
            <person name="Bonometti L."/>
            <person name="Westerberg I."/>
            <person name="Brannstrom I.O."/>
            <person name="Guillou S."/>
            <person name="Cros-Aarteil S."/>
            <person name="Calhoun S."/>
            <person name="Kuo A."/>
            <person name="Mondo S."/>
            <person name="Pangilinan J."/>
            <person name="Riley R."/>
            <person name="LaButti K."/>
            <person name="Andreopoulos B."/>
            <person name="Lipzen A."/>
            <person name="Chen C."/>
            <person name="Yanf M."/>
            <person name="Daum C."/>
            <person name="Ng V."/>
            <person name="Clum A."/>
            <person name="Steindorff A."/>
            <person name="Ohm R."/>
            <person name="Martin F."/>
            <person name="Silar P."/>
            <person name="Natvig D."/>
            <person name="Lalanne C."/>
            <person name="Gautier V."/>
            <person name="Ament-velasquez S.L."/>
            <person name="Kruys A."/>
            <person name="Hutchinson M.I."/>
            <person name="Powell A.J."/>
            <person name="Barry K."/>
            <person name="Miller A.N."/>
            <person name="Grigoriev I.V."/>
            <person name="Debuchy R."/>
            <person name="Gladieux P."/>
            <person name="Thoren M.H."/>
            <person name="Johannesson H."/>
        </authorList>
    </citation>
    <scope>NUCLEOTIDE SEQUENCE</scope>
    <source>
        <strain evidence="3">FGSC 1904</strain>
    </source>
</reference>
<accession>A0AAE0PIR7</accession>
<evidence type="ECO:0000256" key="1">
    <source>
        <dbReference type="SAM" id="MobiDB-lite"/>
    </source>
</evidence>
<protein>
    <recommendedName>
        <fullName evidence="5">Secreted protein</fullName>
    </recommendedName>
</protein>
<name>A0AAE0PIR7_SORBR</name>
<evidence type="ECO:0008006" key="5">
    <source>
        <dbReference type="Google" id="ProtNLM"/>
    </source>
</evidence>
<feature type="region of interest" description="Disordered" evidence="1">
    <location>
        <begin position="133"/>
        <end position="156"/>
    </location>
</feature>
<proteinExistence type="predicted"/>
<dbReference type="Proteomes" id="UP001281003">
    <property type="component" value="Unassembled WGS sequence"/>
</dbReference>